<reference evidence="2 3" key="1">
    <citation type="submission" date="2019-03" db="EMBL/GenBank/DDBJ databases">
        <title>First draft genome of Liparis tanakae, snailfish: a comprehensive survey of snailfish specific genes.</title>
        <authorList>
            <person name="Kim W."/>
            <person name="Song I."/>
            <person name="Jeong J.-H."/>
            <person name="Kim D."/>
            <person name="Kim S."/>
            <person name="Ryu S."/>
            <person name="Song J.Y."/>
            <person name="Lee S.K."/>
        </authorList>
    </citation>
    <scope>NUCLEOTIDE SEQUENCE [LARGE SCALE GENOMIC DNA]</scope>
    <source>
        <tissue evidence="2">Muscle</tissue>
    </source>
</reference>
<proteinExistence type="predicted"/>
<dbReference type="EMBL" id="SRLO01000137">
    <property type="protein sequence ID" value="TNN72454.1"/>
    <property type="molecule type" value="Genomic_DNA"/>
</dbReference>
<sequence>MMGPESPIIPVPSYYLAHYSHSEDKLHQSTSLSLLSSIIATSEVRPVCVNVVADIMRVTEGPEAHLGNTFNVALLPPSKPNGATALGAASVYLALIGGEMPPRGPPGRWGAGREQSSISWPIRNHTDRDTEGRPRALRDTTTRTDFSPSSDLPEFLHFTH</sequence>
<organism evidence="2 3">
    <name type="scientific">Liparis tanakae</name>
    <name type="common">Tanaka's snailfish</name>
    <dbReference type="NCBI Taxonomy" id="230148"/>
    <lineage>
        <taxon>Eukaryota</taxon>
        <taxon>Metazoa</taxon>
        <taxon>Chordata</taxon>
        <taxon>Craniata</taxon>
        <taxon>Vertebrata</taxon>
        <taxon>Euteleostomi</taxon>
        <taxon>Actinopterygii</taxon>
        <taxon>Neopterygii</taxon>
        <taxon>Teleostei</taxon>
        <taxon>Neoteleostei</taxon>
        <taxon>Acanthomorphata</taxon>
        <taxon>Eupercaria</taxon>
        <taxon>Perciformes</taxon>
        <taxon>Cottioidei</taxon>
        <taxon>Cottales</taxon>
        <taxon>Liparidae</taxon>
        <taxon>Liparis</taxon>
    </lineage>
</organism>
<gene>
    <name evidence="2" type="ORF">EYF80_017380</name>
</gene>
<evidence type="ECO:0000313" key="2">
    <source>
        <dbReference type="EMBL" id="TNN72454.1"/>
    </source>
</evidence>
<accession>A0A4Z2I578</accession>
<evidence type="ECO:0000313" key="3">
    <source>
        <dbReference type="Proteomes" id="UP000314294"/>
    </source>
</evidence>
<dbReference type="Proteomes" id="UP000314294">
    <property type="component" value="Unassembled WGS sequence"/>
</dbReference>
<keyword evidence="3" id="KW-1185">Reference proteome</keyword>
<name>A0A4Z2I578_9TELE</name>
<comment type="caution">
    <text evidence="2">The sequence shown here is derived from an EMBL/GenBank/DDBJ whole genome shotgun (WGS) entry which is preliminary data.</text>
</comment>
<protein>
    <submittedName>
        <fullName evidence="2">Uncharacterized protein</fullName>
    </submittedName>
</protein>
<feature type="compositionally biased region" description="Basic and acidic residues" evidence="1">
    <location>
        <begin position="124"/>
        <end position="142"/>
    </location>
</feature>
<dbReference type="AlphaFoldDB" id="A0A4Z2I578"/>
<feature type="region of interest" description="Disordered" evidence="1">
    <location>
        <begin position="104"/>
        <end position="160"/>
    </location>
</feature>
<evidence type="ECO:0000256" key="1">
    <source>
        <dbReference type="SAM" id="MobiDB-lite"/>
    </source>
</evidence>